<dbReference type="EMBL" id="JAHRIQ010069546">
    <property type="protein sequence ID" value="MEQ2242828.1"/>
    <property type="molecule type" value="Genomic_DNA"/>
</dbReference>
<gene>
    <name evidence="3" type="ORF">ILYODFUR_000795</name>
</gene>
<proteinExistence type="predicted"/>
<keyword evidence="4" id="KW-1185">Reference proteome</keyword>
<reference evidence="3 4" key="1">
    <citation type="submission" date="2021-06" db="EMBL/GenBank/DDBJ databases">
        <authorList>
            <person name="Palmer J.M."/>
        </authorList>
    </citation>
    <scope>NUCLEOTIDE SEQUENCE [LARGE SCALE GENOMIC DNA]</scope>
    <source>
        <strain evidence="4">if_2019</strain>
        <tissue evidence="3">Muscle</tissue>
    </source>
</reference>
<sequence length="177" mass="20192">MPLMININIFSLLDWSIQLFFPFLIVTKRNRSMYDVIFVPQRKRNYPSIFYNTSSILCRGGADAYLQQSTGERRDTPWTGHQSIAGQHRDTQDKQPCTQPFTPKGKLERPINQLTVMFLDCGGKPEYPGENPCMQREIMQTLCRKTPGRDSIRGPSCCKATVLPTGPPCSKKELMDD</sequence>
<organism evidence="3 4">
    <name type="scientific">Ilyodon furcidens</name>
    <name type="common">goldbreast splitfin</name>
    <dbReference type="NCBI Taxonomy" id="33524"/>
    <lineage>
        <taxon>Eukaryota</taxon>
        <taxon>Metazoa</taxon>
        <taxon>Chordata</taxon>
        <taxon>Craniata</taxon>
        <taxon>Vertebrata</taxon>
        <taxon>Euteleostomi</taxon>
        <taxon>Actinopterygii</taxon>
        <taxon>Neopterygii</taxon>
        <taxon>Teleostei</taxon>
        <taxon>Neoteleostei</taxon>
        <taxon>Acanthomorphata</taxon>
        <taxon>Ovalentaria</taxon>
        <taxon>Atherinomorphae</taxon>
        <taxon>Cyprinodontiformes</taxon>
        <taxon>Goodeidae</taxon>
        <taxon>Ilyodon</taxon>
    </lineage>
</organism>
<feature type="transmembrane region" description="Helical" evidence="2">
    <location>
        <begin position="6"/>
        <end position="26"/>
    </location>
</feature>
<keyword evidence="2" id="KW-1133">Transmembrane helix</keyword>
<keyword evidence="2" id="KW-0472">Membrane</keyword>
<evidence type="ECO:0000313" key="4">
    <source>
        <dbReference type="Proteomes" id="UP001482620"/>
    </source>
</evidence>
<evidence type="ECO:0000256" key="1">
    <source>
        <dbReference type="SAM" id="MobiDB-lite"/>
    </source>
</evidence>
<keyword evidence="2" id="KW-0812">Transmembrane</keyword>
<feature type="region of interest" description="Disordered" evidence="1">
    <location>
        <begin position="71"/>
        <end position="104"/>
    </location>
</feature>
<dbReference type="Proteomes" id="UP001482620">
    <property type="component" value="Unassembled WGS sequence"/>
</dbReference>
<name>A0ABV0UG96_9TELE</name>
<accession>A0ABV0UG96</accession>
<comment type="caution">
    <text evidence="3">The sequence shown here is derived from an EMBL/GenBank/DDBJ whole genome shotgun (WGS) entry which is preliminary data.</text>
</comment>
<evidence type="ECO:0000313" key="3">
    <source>
        <dbReference type="EMBL" id="MEQ2242828.1"/>
    </source>
</evidence>
<evidence type="ECO:0000256" key="2">
    <source>
        <dbReference type="SAM" id="Phobius"/>
    </source>
</evidence>
<protein>
    <submittedName>
        <fullName evidence="3">Uncharacterized protein</fullName>
    </submittedName>
</protein>